<keyword evidence="3" id="KW-0238">DNA-binding</keyword>
<comment type="function">
    <text evidence="7">Required for the induction the katG gene for catalase. Involved in the response to hydrogen peroxide.</text>
</comment>
<dbReference type="EMBL" id="AP023287">
    <property type="protein sequence ID" value="BCI52314.1"/>
    <property type="molecule type" value="Genomic_DNA"/>
</dbReference>
<evidence type="ECO:0000256" key="1">
    <source>
        <dbReference type="ARBA" id="ARBA00009437"/>
    </source>
</evidence>
<dbReference type="FunFam" id="1.10.10.10:FF:000001">
    <property type="entry name" value="LysR family transcriptional regulator"/>
    <property type="match status" value="1"/>
</dbReference>
<evidence type="ECO:0000259" key="8">
    <source>
        <dbReference type="PROSITE" id="PS50931"/>
    </source>
</evidence>
<sequence length="286" mass="30094">MPTSLQLKSFVTVVDEGGFTAAGLRLGMPQPAVSRAVAALERELGLTLLVRGGGHPSLTEAGVRALPHAREALRHLTLLRTEAAAMAGEVTGTLSLASLPSVTTRLVASELRRFTDQHPAVTVRLLEGSEQEVRDWLDQGAAEAGVVSLPVKGLDSAVLGEQDMVAVLPADNRLAGWREVDYAELAKEPFILSTGGCAEVFMPVARRVGVDFDIAFEARNMSAVLQMVHAGLGVSILPSAGLPELPSGVVVRPLTPRTVRHLGVAVSASASPPARAFLQQIAALER</sequence>
<dbReference type="PRINTS" id="PR00039">
    <property type="entry name" value="HTHLYSR"/>
</dbReference>
<dbReference type="PANTHER" id="PTHR30346:SF29">
    <property type="entry name" value="LYSR SUBSTRATE-BINDING"/>
    <property type="match status" value="1"/>
</dbReference>
<dbReference type="Gene3D" id="1.10.10.10">
    <property type="entry name" value="Winged helix-like DNA-binding domain superfamily/Winged helix DNA-binding domain"/>
    <property type="match status" value="1"/>
</dbReference>
<evidence type="ECO:0000256" key="7">
    <source>
        <dbReference type="ARBA" id="ARBA00056658"/>
    </source>
</evidence>
<evidence type="ECO:0000256" key="6">
    <source>
        <dbReference type="ARBA" id="ARBA00040885"/>
    </source>
</evidence>
<evidence type="ECO:0000256" key="3">
    <source>
        <dbReference type="ARBA" id="ARBA00023125"/>
    </source>
</evidence>
<proteinExistence type="inferred from homology"/>
<dbReference type="Pfam" id="PF03466">
    <property type="entry name" value="LysR_substrate"/>
    <property type="match status" value="1"/>
</dbReference>
<dbReference type="PROSITE" id="PS50931">
    <property type="entry name" value="HTH_LYSR"/>
    <property type="match status" value="1"/>
</dbReference>
<evidence type="ECO:0000313" key="9">
    <source>
        <dbReference type="EMBL" id="BCI52314.1"/>
    </source>
</evidence>
<dbReference type="InterPro" id="IPR036390">
    <property type="entry name" value="WH_DNA-bd_sf"/>
</dbReference>
<evidence type="ECO:0000256" key="5">
    <source>
        <dbReference type="ARBA" id="ARBA00023163"/>
    </source>
</evidence>
<feature type="domain" description="HTH lysR-type" evidence="8">
    <location>
        <begin position="1"/>
        <end position="59"/>
    </location>
</feature>
<dbReference type="PANTHER" id="PTHR30346">
    <property type="entry name" value="TRANSCRIPTIONAL DUAL REGULATOR HCAR-RELATED"/>
    <property type="match status" value="1"/>
</dbReference>
<evidence type="ECO:0000256" key="2">
    <source>
        <dbReference type="ARBA" id="ARBA00023015"/>
    </source>
</evidence>
<name>A0A6S6P0M5_9MYCO</name>
<dbReference type="GO" id="GO:0003677">
    <property type="term" value="F:DNA binding"/>
    <property type="evidence" value="ECO:0007669"/>
    <property type="project" value="UniProtKB-KW"/>
</dbReference>
<dbReference type="Pfam" id="PF00126">
    <property type="entry name" value="HTH_1"/>
    <property type="match status" value="1"/>
</dbReference>
<dbReference type="InterPro" id="IPR005119">
    <property type="entry name" value="LysR_subst-bd"/>
</dbReference>
<accession>A0A6S6P0M5</accession>
<gene>
    <name evidence="9" type="ORF">NIIDNTM18_15920</name>
</gene>
<protein>
    <recommendedName>
        <fullName evidence="6">Probable hydrogen peroxide-inducible genes activator</fullName>
    </recommendedName>
</protein>
<evidence type="ECO:0000313" key="10">
    <source>
        <dbReference type="Proteomes" id="UP000515734"/>
    </source>
</evidence>
<dbReference type="GO" id="GO:0003700">
    <property type="term" value="F:DNA-binding transcription factor activity"/>
    <property type="evidence" value="ECO:0007669"/>
    <property type="project" value="InterPro"/>
</dbReference>
<dbReference type="RefSeq" id="WP_185295154.1">
    <property type="nucleotide sequence ID" value="NZ_AP023287.1"/>
</dbReference>
<keyword evidence="2" id="KW-0805">Transcription regulation</keyword>
<dbReference type="Proteomes" id="UP000515734">
    <property type="component" value="Chromosome"/>
</dbReference>
<dbReference type="InterPro" id="IPR036388">
    <property type="entry name" value="WH-like_DNA-bd_sf"/>
</dbReference>
<dbReference type="AlphaFoldDB" id="A0A6S6P0M5"/>
<comment type="similarity">
    <text evidence="1">Belongs to the LysR transcriptional regulatory family.</text>
</comment>
<dbReference type="Gene3D" id="3.40.190.10">
    <property type="entry name" value="Periplasmic binding protein-like II"/>
    <property type="match status" value="2"/>
</dbReference>
<evidence type="ECO:0000256" key="4">
    <source>
        <dbReference type="ARBA" id="ARBA00023159"/>
    </source>
</evidence>
<dbReference type="CDD" id="cd05466">
    <property type="entry name" value="PBP2_LTTR_substrate"/>
    <property type="match status" value="1"/>
</dbReference>
<reference evidence="9 10" key="1">
    <citation type="submission" date="2020-07" db="EMBL/GenBank/DDBJ databases">
        <title>Complete genome sequence of Mycolicibacterium litorale like strain isolated from cardiac implantable electronic device infection.</title>
        <authorList>
            <person name="Fukano H."/>
            <person name="Miyama H."/>
            <person name="Hoshino Y."/>
        </authorList>
    </citation>
    <scope>NUCLEOTIDE SEQUENCE [LARGE SCALE GENOMIC DNA]</scope>
    <source>
        <strain evidence="9 10">NIIDNTM18</strain>
    </source>
</reference>
<dbReference type="GO" id="GO:0032993">
    <property type="term" value="C:protein-DNA complex"/>
    <property type="evidence" value="ECO:0007669"/>
    <property type="project" value="TreeGrafter"/>
</dbReference>
<dbReference type="InterPro" id="IPR000847">
    <property type="entry name" value="LysR_HTH_N"/>
</dbReference>
<keyword evidence="5" id="KW-0804">Transcription</keyword>
<dbReference type="SUPFAM" id="SSF53850">
    <property type="entry name" value="Periplasmic binding protein-like II"/>
    <property type="match status" value="1"/>
</dbReference>
<organism evidence="9 10">
    <name type="scientific">Mycolicibacterium litorale</name>
    <dbReference type="NCBI Taxonomy" id="758802"/>
    <lineage>
        <taxon>Bacteria</taxon>
        <taxon>Bacillati</taxon>
        <taxon>Actinomycetota</taxon>
        <taxon>Actinomycetes</taxon>
        <taxon>Mycobacteriales</taxon>
        <taxon>Mycobacteriaceae</taxon>
        <taxon>Mycolicibacterium</taxon>
    </lineage>
</organism>
<dbReference type="SUPFAM" id="SSF46785">
    <property type="entry name" value="Winged helix' DNA-binding domain"/>
    <property type="match status" value="1"/>
</dbReference>
<keyword evidence="4" id="KW-0010">Activator</keyword>